<dbReference type="SUPFAM" id="SSF53448">
    <property type="entry name" value="Nucleotide-diphospho-sugar transferases"/>
    <property type="match status" value="1"/>
</dbReference>
<accession>A0A2A9HHP3</accession>
<dbReference type="Gene3D" id="3.90.550.10">
    <property type="entry name" value="Spore Coat Polysaccharide Biosynthesis Protein SpsA, Chain A"/>
    <property type="match status" value="1"/>
</dbReference>
<gene>
    <name evidence="5" type="ORF">A9A59_1709</name>
</gene>
<evidence type="ECO:0000313" key="5">
    <source>
        <dbReference type="EMBL" id="PFG74476.1"/>
    </source>
</evidence>
<evidence type="ECO:0000313" key="6">
    <source>
        <dbReference type="Proteomes" id="UP000223071"/>
    </source>
</evidence>
<keyword evidence="4" id="KW-1133">Transmembrane helix</keyword>
<dbReference type="Proteomes" id="UP000223071">
    <property type="component" value="Unassembled WGS sequence"/>
</dbReference>
<dbReference type="PANTHER" id="PTHR43630">
    <property type="entry name" value="POLY-BETA-1,6-N-ACETYL-D-GLUCOSAMINE SYNTHASE"/>
    <property type="match status" value="1"/>
</dbReference>
<dbReference type="PANTHER" id="PTHR43630:SF1">
    <property type="entry name" value="POLY-BETA-1,6-N-ACETYL-D-GLUCOSAMINE SYNTHASE"/>
    <property type="match status" value="1"/>
</dbReference>
<evidence type="ECO:0000256" key="2">
    <source>
        <dbReference type="ARBA" id="ARBA00022676"/>
    </source>
</evidence>
<comment type="caution">
    <text evidence="5">The sequence shown here is derived from an EMBL/GenBank/DDBJ whole genome shotgun (WGS) entry which is preliminary data.</text>
</comment>
<dbReference type="GO" id="GO:0016757">
    <property type="term" value="F:glycosyltransferase activity"/>
    <property type="evidence" value="ECO:0007669"/>
    <property type="project" value="UniProtKB-KW"/>
</dbReference>
<keyword evidence="4" id="KW-0472">Membrane</keyword>
<name>A0A2A9HHP3_TEPT2</name>
<keyword evidence="3 5" id="KW-0808">Transferase</keyword>
<dbReference type="EMBL" id="PDJQ01000001">
    <property type="protein sequence ID" value="PFG74476.1"/>
    <property type="molecule type" value="Genomic_DNA"/>
</dbReference>
<evidence type="ECO:0000256" key="3">
    <source>
        <dbReference type="ARBA" id="ARBA00022679"/>
    </source>
</evidence>
<feature type="transmembrane region" description="Helical" evidence="4">
    <location>
        <begin position="329"/>
        <end position="351"/>
    </location>
</feature>
<dbReference type="CDD" id="cd06438">
    <property type="entry name" value="EpsO_like"/>
    <property type="match status" value="1"/>
</dbReference>
<feature type="transmembrane region" description="Helical" evidence="4">
    <location>
        <begin position="371"/>
        <end position="389"/>
    </location>
</feature>
<proteinExistence type="inferred from homology"/>
<dbReference type="AlphaFoldDB" id="A0A2A9HHP3"/>
<keyword evidence="2" id="KW-0328">Glycosyltransferase</keyword>
<keyword evidence="4" id="KW-0812">Transmembrane</keyword>
<comment type="similarity">
    <text evidence="1">Belongs to the glycosyltransferase 2 family.</text>
</comment>
<sequence>MVGRLRTLATVAWRTAESLALAVSAYQSAVTLAGYLKRKTAAAPAEPPPGWRPRFALVVCARDEERVVGRVVGDLLGQEYPSELRDVFVAAHNCTDRTAEIARASGAEVIDVHSAVPGKALAIRAALERIGDGYDFIGIFDADARAEPGLLRAIAGRGPGTDCLQVETVPIGDPEWTAEGYGFGRKARNLFWWQPREALGLGTTISGCGWFIRPELLREELPKVTTLTEDLELTARLALRGVPVTYVSDARVAVGEARDLRTSVRQRLRWVRGHLLVVARYWPALALRAARGDLRALDLAAYLLVPTRMLTRLGASMVALHALTRRAGALPMAIALPVTAAEWLVPGIIAVRERLLTLNRRGVELALRHGVLSLLWFPIGIWALATARVQAWDPTRRTPAEVSDGQRAPGR</sequence>
<evidence type="ECO:0000256" key="4">
    <source>
        <dbReference type="SAM" id="Phobius"/>
    </source>
</evidence>
<dbReference type="InterPro" id="IPR029044">
    <property type="entry name" value="Nucleotide-diphossugar_trans"/>
</dbReference>
<reference evidence="5 6" key="1">
    <citation type="submission" date="2017-09" db="EMBL/GenBank/DDBJ databases">
        <title>Sequencing the genomes of two abundant thermophiles in Great Basin hot springs: Thermocrinis jamiesonii and novel Chloroflexi Thermoflexus hugenholtzii.</title>
        <authorList>
            <person name="Hedlund B."/>
        </authorList>
    </citation>
    <scope>NUCLEOTIDE SEQUENCE [LARGE SCALE GENOMIC DNA]</scope>
    <source>
        <strain evidence="5 6">G233</strain>
    </source>
</reference>
<dbReference type="Pfam" id="PF13641">
    <property type="entry name" value="Glyco_tranf_2_3"/>
    <property type="match status" value="1"/>
</dbReference>
<evidence type="ECO:0000256" key="1">
    <source>
        <dbReference type="ARBA" id="ARBA00006739"/>
    </source>
</evidence>
<organism evidence="5 6">
    <name type="scientific">Tepidiforma thermophila (strain KCTC 52669 / CGMCC 1.13589 / G233)</name>
    <dbReference type="NCBI Taxonomy" id="2761530"/>
    <lineage>
        <taxon>Bacteria</taxon>
        <taxon>Bacillati</taxon>
        <taxon>Chloroflexota</taxon>
        <taxon>Tepidiformia</taxon>
        <taxon>Tepidiformales</taxon>
        <taxon>Tepidiformaceae</taxon>
        <taxon>Tepidiforma</taxon>
    </lineage>
</organism>
<protein>
    <submittedName>
        <fullName evidence="5">Cellulose synthase/poly-beta-1,6-N-acetylglucosamine synthase-like glycosyltransferase</fullName>
    </submittedName>
</protein>
<keyword evidence="6" id="KW-1185">Reference proteome</keyword>